<reference evidence="1" key="2">
    <citation type="submission" date="2021-08" db="EMBL/GenBank/DDBJ databases">
        <authorList>
            <person name="Tani A."/>
            <person name="Ola A."/>
            <person name="Ogura Y."/>
            <person name="Katsura K."/>
            <person name="Hayashi T."/>
        </authorList>
    </citation>
    <scope>NUCLEOTIDE SEQUENCE</scope>
    <source>
        <strain evidence="1">LMG 23639</strain>
    </source>
</reference>
<reference evidence="1" key="1">
    <citation type="journal article" date="2021" name="Front. Microbiol.">
        <title>Comprehensive Comparative Genomics and Phenotyping of Methylobacterium Species.</title>
        <authorList>
            <person name="Alessa O."/>
            <person name="Ogura Y."/>
            <person name="Fujitani Y."/>
            <person name="Takami H."/>
            <person name="Hayashi T."/>
            <person name="Sahin N."/>
            <person name="Tani A."/>
        </authorList>
    </citation>
    <scope>NUCLEOTIDE SEQUENCE</scope>
    <source>
        <strain evidence="1">LMG 23639</strain>
    </source>
</reference>
<dbReference type="RefSeq" id="WP_238277189.1">
    <property type="nucleotide sequence ID" value="NZ_BPQR01000056.1"/>
</dbReference>
<name>A0ABQ4SX85_9HYPH</name>
<accession>A0ABQ4SX85</accession>
<keyword evidence="2" id="KW-1185">Reference proteome</keyword>
<comment type="caution">
    <text evidence="1">The sequence shown here is derived from an EMBL/GenBank/DDBJ whole genome shotgun (WGS) entry which is preliminary data.</text>
</comment>
<gene>
    <name evidence="1" type="ORF">AOPFMNJM_3158</name>
</gene>
<evidence type="ECO:0008006" key="3">
    <source>
        <dbReference type="Google" id="ProtNLM"/>
    </source>
</evidence>
<sequence length="74" mass="7775">MLRALPPGWTWSIGVAKAGGEVAIEFGATGPDGQFEPGRLRITRDQARELARQLNAAAGDGTERTFTPEAAAHG</sequence>
<dbReference type="EMBL" id="BPQR01000056">
    <property type="protein sequence ID" value="GJE07826.1"/>
    <property type="molecule type" value="Genomic_DNA"/>
</dbReference>
<evidence type="ECO:0000313" key="2">
    <source>
        <dbReference type="Proteomes" id="UP001055102"/>
    </source>
</evidence>
<organism evidence="1 2">
    <name type="scientific">Methylobacterium jeotgali</name>
    <dbReference type="NCBI Taxonomy" id="381630"/>
    <lineage>
        <taxon>Bacteria</taxon>
        <taxon>Pseudomonadati</taxon>
        <taxon>Pseudomonadota</taxon>
        <taxon>Alphaproteobacteria</taxon>
        <taxon>Hyphomicrobiales</taxon>
        <taxon>Methylobacteriaceae</taxon>
        <taxon>Methylobacterium</taxon>
    </lineage>
</organism>
<dbReference type="Proteomes" id="UP001055102">
    <property type="component" value="Unassembled WGS sequence"/>
</dbReference>
<proteinExistence type="predicted"/>
<evidence type="ECO:0000313" key="1">
    <source>
        <dbReference type="EMBL" id="GJE07826.1"/>
    </source>
</evidence>
<protein>
    <recommendedName>
        <fullName evidence="3">DUF2188 domain-containing protein</fullName>
    </recommendedName>
</protein>